<name>A0A401GZI9_9APHY</name>
<proteinExistence type="predicted"/>
<protein>
    <submittedName>
        <fullName evidence="2">Uncharacterized protein</fullName>
    </submittedName>
</protein>
<reference evidence="2 3" key="1">
    <citation type="journal article" date="2018" name="Sci. Rep.">
        <title>Genome sequence of the cauliflower mushroom Sparassis crispa (Hanabiratake) and its association with beneficial usage.</title>
        <authorList>
            <person name="Kiyama R."/>
            <person name="Furutani Y."/>
            <person name="Kawaguchi K."/>
            <person name="Nakanishi T."/>
        </authorList>
    </citation>
    <scope>NUCLEOTIDE SEQUENCE [LARGE SCALE GENOMIC DNA]</scope>
</reference>
<dbReference type="AlphaFoldDB" id="A0A401GZI9"/>
<sequence length="158" mass="17954">MHATPMTPKKVLSVMHNIPRRMKSGPLRPRALGKENTPPTIPHPRLPRARTPPPLSSFLDMQDSCDDSADRWAPRHGLIVIKVWVPSTDDIWAFRVPEAESLAAFRTRVAEKVGFAVRLEGKNARTRARMLKEEGTFRTWVRGRVRSGRNHLLTAHRA</sequence>
<dbReference type="EMBL" id="BFAD01000011">
    <property type="protein sequence ID" value="GBE87568.1"/>
    <property type="molecule type" value="Genomic_DNA"/>
</dbReference>
<comment type="caution">
    <text evidence="2">The sequence shown here is derived from an EMBL/GenBank/DDBJ whole genome shotgun (WGS) entry which is preliminary data.</text>
</comment>
<dbReference type="OrthoDB" id="2667096at2759"/>
<evidence type="ECO:0000313" key="2">
    <source>
        <dbReference type="EMBL" id="GBE87568.1"/>
    </source>
</evidence>
<dbReference type="GeneID" id="38784485"/>
<evidence type="ECO:0000256" key="1">
    <source>
        <dbReference type="SAM" id="MobiDB-lite"/>
    </source>
</evidence>
<accession>A0A401GZI9</accession>
<keyword evidence="3" id="KW-1185">Reference proteome</keyword>
<dbReference type="InParanoid" id="A0A401GZI9"/>
<gene>
    <name evidence="2" type="ORF">SCP_1102450</name>
</gene>
<dbReference type="RefSeq" id="XP_027618481.1">
    <property type="nucleotide sequence ID" value="XM_027762680.1"/>
</dbReference>
<evidence type="ECO:0000313" key="3">
    <source>
        <dbReference type="Proteomes" id="UP000287166"/>
    </source>
</evidence>
<feature type="compositionally biased region" description="Pro residues" evidence="1">
    <location>
        <begin position="39"/>
        <end position="50"/>
    </location>
</feature>
<organism evidence="2 3">
    <name type="scientific">Sparassis crispa</name>
    <dbReference type="NCBI Taxonomy" id="139825"/>
    <lineage>
        <taxon>Eukaryota</taxon>
        <taxon>Fungi</taxon>
        <taxon>Dikarya</taxon>
        <taxon>Basidiomycota</taxon>
        <taxon>Agaricomycotina</taxon>
        <taxon>Agaricomycetes</taxon>
        <taxon>Polyporales</taxon>
        <taxon>Sparassidaceae</taxon>
        <taxon>Sparassis</taxon>
    </lineage>
</organism>
<dbReference type="Proteomes" id="UP000287166">
    <property type="component" value="Unassembled WGS sequence"/>
</dbReference>
<feature type="region of interest" description="Disordered" evidence="1">
    <location>
        <begin position="1"/>
        <end position="50"/>
    </location>
</feature>